<name>A0A1E7EQX4_9STRA</name>
<sequence length="303" mass="35484">MTNITMNTIPNIILTEEEEELRSSDPDLELEGRDNDEELLEKSMTINCPYSSTGTESTATAFVPLNINRNSHQYSEDTILFMDGITLDDLQNMTESFYDNAFQDDTLDKFLRSKDDPHGSRFAKWIYQKLTGSYVWDDDRAQRRQEHTVITVANNHMMVVHDRSSAHVAAWHSPKRPKNEVGRHFKLDECRVWMRLHFWALRESGLIERSPAFANYYVRFIAHFVRVYENSAPIFARDSFRWSSSQKNIQRYIDQDGRKMKDVLGLGLNASLSQLPLEEVNDSEWPYNRTHSCFKFENEMISF</sequence>
<reference evidence="1 2" key="1">
    <citation type="submission" date="2016-09" db="EMBL/GenBank/DDBJ databases">
        <title>Extensive genetic diversity and differential bi-allelic expression allows diatom success in the polar Southern Ocean.</title>
        <authorList>
            <consortium name="DOE Joint Genome Institute"/>
            <person name="Mock T."/>
            <person name="Otillar R.P."/>
            <person name="Strauss J."/>
            <person name="Dupont C."/>
            <person name="Frickenhaus S."/>
            <person name="Maumus F."/>
            <person name="Mcmullan M."/>
            <person name="Sanges R."/>
            <person name="Schmutz J."/>
            <person name="Toseland A."/>
            <person name="Valas R."/>
            <person name="Veluchamy A."/>
            <person name="Ward B.J."/>
            <person name="Allen A."/>
            <person name="Barry K."/>
            <person name="Falciatore A."/>
            <person name="Ferrante M."/>
            <person name="Fortunato A.E."/>
            <person name="Gloeckner G."/>
            <person name="Gruber A."/>
            <person name="Hipkin R."/>
            <person name="Janech M."/>
            <person name="Kroth P."/>
            <person name="Leese F."/>
            <person name="Lindquist E."/>
            <person name="Lyon B.R."/>
            <person name="Martin J."/>
            <person name="Mayer C."/>
            <person name="Parker M."/>
            <person name="Quesneville H."/>
            <person name="Raymond J."/>
            <person name="Uhlig C."/>
            <person name="Valentin K.U."/>
            <person name="Worden A.Z."/>
            <person name="Armbrust E.V."/>
            <person name="Bowler C."/>
            <person name="Green B."/>
            <person name="Moulton V."/>
            <person name="Van Oosterhout C."/>
            <person name="Grigoriev I."/>
        </authorList>
    </citation>
    <scope>NUCLEOTIDE SEQUENCE [LARGE SCALE GENOMIC DNA]</scope>
    <source>
        <strain evidence="1 2">CCMP1102</strain>
    </source>
</reference>
<proteinExistence type="predicted"/>
<protein>
    <submittedName>
        <fullName evidence="1">Uncharacterized protein</fullName>
    </submittedName>
</protein>
<accession>A0A1E7EQX4</accession>
<evidence type="ECO:0000313" key="2">
    <source>
        <dbReference type="Proteomes" id="UP000095751"/>
    </source>
</evidence>
<dbReference type="InParanoid" id="A0A1E7EQX4"/>
<dbReference type="AlphaFoldDB" id="A0A1E7EQX4"/>
<dbReference type="EMBL" id="KV784381">
    <property type="protein sequence ID" value="OEU08216.1"/>
    <property type="molecule type" value="Genomic_DNA"/>
</dbReference>
<dbReference type="OrthoDB" id="73141at2759"/>
<organism evidence="1 2">
    <name type="scientific">Fragilariopsis cylindrus CCMP1102</name>
    <dbReference type="NCBI Taxonomy" id="635003"/>
    <lineage>
        <taxon>Eukaryota</taxon>
        <taxon>Sar</taxon>
        <taxon>Stramenopiles</taxon>
        <taxon>Ochrophyta</taxon>
        <taxon>Bacillariophyta</taxon>
        <taxon>Bacillariophyceae</taxon>
        <taxon>Bacillariophycidae</taxon>
        <taxon>Bacillariales</taxon>
        <taxon>Bacillariaceae</taxon>
        <taxon>Fragilariopsis</taxon>
    </lineage>
</organism>
<dbReference type="KEGG" id="fcy:FRACYDRAFT_271794"/>
<keyword evidence="2" id="KW-1185">Reference proteome</keyword>
<evidence type="ECO:0000313" key="1">
    <source>
        <dbReference type="EMBL" id="OEU08216.1"/>
    </source>
</evidence>
<dbReference type="Proteomes" id="UP000095751">
    <property type="component" value="Unassembled WGS sequence"/>
</dbReference>
<gene>
    <name evidence="1" type="ORF">FRACYDRAFT_271794</name>
</gene>